<evidence type="ECO:0000256" key="1">
    <source>
        <dbReference type="SAM" id="Phobius"/>
    </source>
</evidence>
<protein>
    <submittedName>
        <fullName evidence="2">DUF4760 domain-containing protein</fullName>
    </submittedName>
</protein>
<keyword evidence="1" id="KW-0812">Transmembrane</keyword>
<dbReference type="Proteomes" id="UP000814158">
    <property type="component" value="Unassembled WGS sequence"/>
</dbReference>
<gene>
    <name evidence="2" type="ORF">GIV68_10055</name>
</gene>
<sequence>MGETLSMDLFCSGALAFLASELFRNFLILIGVVVAITSIVSNKTTARRKQTADLLFGTRTDKALIEGYHRLRSLHDATDDNVRSYAQPEKRASDAANDIRYALNHWERISVGICEGIYDEEMLRKTNYSNVIALFEHAEPFIKGVREVSGKATYYQDLEAMVKRWEARPLKLNKKRKP</sequence>
<dbReference type="InterPro" id="IPR031876">
    <property type="entry name" value="DUF4760"/>
</dbReference>
<dbReference type="Pfam" id="PF15956">
    <property type="entry name" value="DUF4760"/>
    <property type="match status" value="1"/>
</dbReference>
<evidence type="ECO:0000313" key="3">
    <source>
        <dbReference type="Proteomes" id="UP000814158"/>
    </source>
</evidence>
<name>A0ABS9GL17_9PSED</name>
<dbReference type="EMBL" id="WKAT01000016">
    <property type="protein sequence ID" value="MCF5545084.1"/>
    <property type="molecule type" value="Genomic_DNA"/>
</dbReference>
<keyword evidence="1" id="KW-1133">Transmembrane helix</keyword>
<organism evidence="2 3">
    <name type="scientific">Pseudomonas salomonii</name>
    <dbReference type="NCBI Taxonomy" id="191391"/>
    <lineage>
        <taxon>Bacteria</taxon>
        <taxon>Pseudomonadati</taxon>
        <taxon>Pseudomonadota</taxon>
        <taxon>Gammaproteobacteria</taxon>
        <taxon>Pseudomonadales</taxon>
        <taxon>Pseudomonadaceae</taxon>
        <taxon>Pseudomonas</taxon>
    </lineage>
</organism>
<accession>A0ABS9GL17</accession>
<keyword evidence="1" id="KW-0472">Membrane</keyword>
<comment type="caution">
    <text evidence="2">The sequence shown here is derived from an EMBL/GenBank/DDBJ whole genome shotgun (WGS) entry which is preliminary data.</text>
</comment>
<reference evidence="2 3" key="1">
    <citation type="submission" date="2019-11" db="EMBL/GenBank/DDBJ databases">
        <title>Epiphytic Pseudomonas syringae from cherry orchards.</title>
        <authorList>
            <person name="Hulin M.T."/>
        </authorList>
    </citation>
    <scope>NUCLEOTIDE SEQUENCE [LARGE SCALE GENOMIC DNA]</scope>
    <source>
        <strain evidence="2 3">PA-3-2A</strain>
    </source>
</reference>
<proteinExistence type="predicted"/>
<evidence type="ECO:0000313" key="2">
    <source>
        <dbReference type="EMBL" id="MCF5545084.1"/>
    </source>
</evidence>
<feature type="transmembrane region" description="Helical" evidence="1">
    <location>
        <begin position="22"/>
        <end position="40"/>
    </location>
</feature>
<keyword evidence="3" id="KW-1185">Reference proteome</keyword>